<accession>A0A2U2HIW5</accession>
<sequence length="157" mass="17291">MQSKANSVADYLEGLAPERRALVEALRAAVRSRLDPQFSELMQYGMIGYCVPHSVFAPGYHCDPKQPLPYAGIASQKNHVSLYLMGLYCGGGGEAETAETRWFREAWAGSGKKLDMGKGCVRFKKLDDIAFEVVAEAIARVPAQLFIARYLATRSGR</sequence>
<evidence type="ECO:0000259" key="1">
    <source>
        <dbReference type="Pfam" id="PF08818"/>
    </source>
</evidence>
<reference evidence="2 3" key="1">
    <citation type="submission" date="2018-04" db="EMBL/GenBank/DDBJ databases">
        <title>Massilia violaceinigra sp. nov., a novel purple-pigmented bacterium isolated from Tianshan glacier, Xinjiang, China.</title>
        <authorList>
            <person name="Wang H."/>
        </authorList>
    </citation>
    <scope>NUCLEOTIDE SEQUENCE [LARGE SCALE GENOMIC DNA]</scope>
    <source>
        <strain evidence="2 3">B448-2</strain>
    </source>
</reference>
<protein>
    <submittedName>
        <fullName evidence="2">DUF1801 domain-containing protein</fullName>
    </submittedName>
</protein>
<dbReference type="Proteomes" id="UP000241421">
    <property type="component" value="Unassembled WGS sequence"/>
</dbReference>
<dbReference type="InterPro" id="IPR014922">
    <property type="entry name" value="YdhG-like"/>
</dbReference>
<dbReference type="EMBL" id="PXWF02000240">
    <property type="protein sequence ID" value="PWF46755.1"/>
    <property type="molecule type" value="Genomic_DNA"/>
</dbReference>
<dbReference type="AlphaFoldDB" id="A0A2U2HIW5"/>
<gene>
    <name evidence="2" type="ORF">C7C56_015260</name>
</gene>
<evidence type="ECO:0000313" key="3">
    <source>
        <dbReference type="Proteomes" id="UP000241421"/>
    </source>
</evidence>
<proteinExistence type="predicted"/>
<feature type="domain" description="YdhG-like" evidence="1">
    <location>
        <begin position="19"/>
        <end position="139"/>
    </location>
</feature>
<dbReference type="Gene3D" id="3.90.1150.200">
    <property type="match status" value="1"/>
</dbReference>
<evidence type="ECO:0000313" key="2">
    <source>
        <dbReference type="EMBL" id="PWF46755.1"/>
    </source>
</evidence>
<organism evidence="2 3">
    <name type="scientific">Massilia glaciei</name>
    <dbReference type="NCBI Taxonomy" id="1524097"/>
    <lineage>
        <taxon>Bacteria</taxon>
        <taxon>Pseudomonadati</taxon>
        <taxon>Pseudomonadota</taxon>
        <taxon>Betaproteobacteria</taxon>
        <taxon>Burkholderiales</taxon>
        <taxon>Oxalobacteraceae</taxon>
        <taxon>Telluria group</taxon>
        <taxon>Massilia</taxon>
    </lineage>
</organism>
<dbReference type="SUPFAM" id="SSF159888">
    <property type="entry name" value="YdhG-like"/>
    <property type="match status" value="1"/>
</dbReference>
<dbReference type="OrthoDB" id="9813231at2"/>
<dbReference type="RefSeq" id="WP_106758233.1">
    <property type="nucleotide sequence ID" value="NZ_PXWF02000240.1"/>
</dbReference>
<name>A0A2U2HIW5_9BURK</name>
<dbReference type="Pfam" id="PF08818">
    <property type="entry name" value="DUF1801"/>
    <property type="match status" value="1"/>
</dbReference>
<keyword evidence="3" id="KW-1185">Reference proteome</keyword>
<comment type="caution">
    <text evidence="2">The sequence shown here is derived from an EMBL/GenBank/DDBJ whole genome shotgun (WGS) entry which is preliminary data.</text>
</comment>